<protein>
    <submittedName>
        <fullName evidence="1">15836_t:CDS:1</fullName>
    </submittedName>
</protein>
<dbReference type="Proteomes" id="UP000789702">
    <property type="component" value="Unassembled WGS sequence"/>
</dbReference>
<comment type="caution">
    <text evidence="1">The sequence shown here is derived from an EMBL/GenBank/DDBJ whole genome shotgun (WGS) entry which is preliminary data.</text>
</comment>
<accession>A0ACA9P1T8</accession>
<feature type="non-terminal residue" evidence="1">
    <location>
        <position position="1"/>
    </location>
</feature>
<sequence>IQAQQTIQLLDTYDGHINSTTSYVTFIYTPSGVSDKTGGLSKIFAMAKRQAASTTATIAPGSTTSAIVSKPTQLPIIGLPRKIYISILICRIPTGSAEMPRVFVSTDSSQSLPRPNASNTQEIFIKNGLANYTVTIPYTYIGILYPNKTGLTGDYYYSIGASTL</sequence>
<dbReference type="EMBL" id="CAJVPU010023417">
    <property type="protein sequence ID" value="CAG8688329.1"/>
    <property type="molecule type" value="Genomic_DNA"/>
</dbReference>
<name>A0ACA9P1T8_9GLOM</name>
<keyword evidence="2" id="KW-1185">Reference proteome</keyword>
<proteinExistence type="predicted"/>
<feature type="non-terminal residue" evidence="1">
    <location>
        <position position="164"/>
    </location>
</feature>
<evidence type="ECO:0000313" key="2">
    <source>
        <dbReference type="Proteomes" id="UP000789702"/>
    </source>
</evidence>
<gene>
    <name evidence="1" type="ORF">DHETER_LOCUS11123</name>
</gene>
<reference evidence="1" key="1">
    <citation type="submission" date="2021-06" db="EMBL/GenBank/DDBJ databases">
        <authorList>
            <person name="Kallberg Y."/>
            <person name="Tangrot J."/>
            <person name="Rosling A."/>
        </authorList>
    </citation>
    <scope>NUCLEOTIDE SEQUENCE</scope>
    <source>
        <strain evidence="1">IL203A</strain>
    </source>
</reference>
<organism evidence="1 2">
    <name type="scientific">Dentiscutata heterogama</name>
    <dbReference type="NCBI Taxonomy" id="1316150"/>
    <lineage>
        <taxon>Eukaryota</taxon>
        <taxon>Fungi</taxon>
        <taxon>Fungi incertae sedis</taxon>
        <taxon>Mucoromycota</taxon>
        <taxon>Glomeromycotina</taxon>
        <taxon>Glomeromycetes</taxon>
        <taxon>Diversisporales</taxon>
        <taxon>Gigasporaceae</taxon>
        <taxon>Dentiscutata</taxon>
    </lineage>
</organism>
<evidence type="ECO:0000313" key="1">
    <source>
        <dbReference type="EMBL" id="CAG8688329.1"/>
    </source>
</evidence>